<dbReference type="EMBL" id="AVPJ01000001">
    <property type="protein sequence ID" value="KGN35052.1"/>
    <property type="molecule type" value="Genomic_DNA"/>
</dbReference>
<dbReference type="OrthoDB" id="4872324at2"/>
<keyword evidence="1" id="KW-0812">Transmembrane</keyword>
<evidence type="ECO:0000313" key="3">
    <source>
        <dbReference type="Proteomes" id="UP000030002"/>
    </source>
</evidence>
<keyword evidence="1" id="KW-1133">Transmembrane helix</keyword>
<evidence type="ECO:0000313" key="2">
    <source>
        <dbReference type="EMBL" id="KGN35052.1"/>
    </source>
</evidence>
<keyword evidence="1" id="KW-0472">Membrane</keyword>
<dbReference type="STRING" id="1385520.N802_02225"/>
<dbReference type="AlphaFoldDB" id="A0A0A0JG67"/>
<reference evidence="2 3" key="1">
    <citation type="submission" date="2013-08" db="EMBL/GenBank/DDBJ databases">
        <title>The genome sequence of Knoellia sinensis.</title>
        <authorList>
            <person name="Zhu W."/>
            <person name="Wang G."/>
        </authorList>
    </citation>
    <scope>NUCLEOTIDE SEQUENCE [LARGE SCALE GENOMIC DNA]</scope>
    <source>
        <strain evidence="2 3">KCTC 19936</strain>
    </source>
</reference>
<dbReference type="RefSeq" id="WP_035911417.1">
    <property type="nucleotide sequence ID" value="NZ_AVPJ01000001.1"/>
</dbReference>
<proteinExistence type="predicted"/>
<dbReference type="Proteomes" id="UP000030002">
    <property type="component" value="Unassembled WGS sequence"/>
</dbReference>
<feature type="transmembrane region" description="Helical" evidence="1">
    <location>
        <begin position="46"/>
        <end position="71"/>
    </location>
</feature>
<sequence length="286" mass="29784">MSFDDDLDRLLRRSFDEARPNGSHGVLGLREGAVAQARRIRRRRRVGAALGSTTVVATLVAGASVLGPVGWLGGGADATVGVAAGQPGTAPAPGVTPASPESPYSLSAFVPDPESLPTGLAYTAPVAEDRDARGSVIGQVCDGVRVADTTGMDQAPHAVANAWRMALSPDEVVPRHSVKVTLTGWTRGTGAERFADLQGNRQGCRFNLEYERLTWPGRDTGTTWLVRLGTGDSASRLAAQRVGDVIVAVEVSLREGEAAEQQNAIALSDAIAASLRVSSLPAARGE</sequence>
<keyword evidence="3" id="KW-1185">Reference proteome</keyword>
<accession>A0A0A0JG67</accession>
<organism evidence="2 3">
    <name type="scientific">Knoellia sinensis KCTC 19936</name>
    <dbReference type="NCBI Taxonomy" id="1385520"/>
    <lineage>
        <taxon>Bacteria</taxon>
        <taxon>Bacillati</taxon>
        <taxon>Actinomycetota</taxon>
        <taxon>Actinomycetes</taxon>
        <taxon>Micrococcales</taxon>
        <taxon>Intrasporangiaceae</taxon>
        <taxon>Knoellia</taxon>
    </lineage>
</organism>
<name>A0A0A0JG67_9MICO</name>
<protein>
    <recommendedName>
        <fullName evidence="4">PknH-like extracellular domain-containing protein</fullName>
    </recommendedName>
</protein>
<gene>
    <name evidence="2" type="ORF">N802_02225</name>
</gene>
<evidence type="ECO:0000256" key="1">
    <source>
        <dbReference type="SAM" id="Phobius"/>
    </source>
</evidence>
<comment type="caution">
    <text evidence="2">The sequence shown here is derived from an EMBL/GenBank/DDBJ whole genome shotgun (WGS) entry which is preliminary data.</text>
</comment>
<evidence type="ECO:0008006" key="4">
    <source>
        <dbReference type="Google" id="ProtNLM"/>
    </source>
</evidence>